<sequence length="243" mass="26101">MSLRRTLLSLTAPIALLAVAGCAPQPFRADVSRFQAMPAPQGQTFWVQSEDPAQNGGLEFSIYARQIAARLAQQGYQPAAGPNGASLLVNVAYGVDNGHEKMVDYGPTFGPGWGWGGGFGWGGGWGGRGGWGRGWYGGGWGDPFWADPWLNRDVQSYTYYVSRLEMRIVRPNGQVLFEGNAKARSLDDNLQHLVPNLIDAMFTGFPGRSGENVLITIAPPPKAGAAAVEPARREAPINRGNSI</sequence>
<name>A0ABX0TRQ6_9SPHN</name>
<dbReference type="Proteomes" id="UP000727456">
    <property type="component" value="Unassembled WGS sequence"/>
</dbReference>
<proteinExistence type="predicted"/>
<feature type="chain" id="PRO_5046403465" description="DUF4136 domain-containing protein" evidence="1">
    <location>
        <begin position="21"/>
        <end position="243"/>
    </location>
</feature>
<dbReference type="Gene3D" id="3.30.160.670">
    <property type="match status" value="1"/>
</dbReference>
<dbReference type="InterPro" id="IPR025411">
    <property type="entry name" value="DUF4136"/>
</dbReference>
<dbReference type="EMBL" id="JAAOZC010000004">
    <property type="protein sequence ID" value="NIJ08212.1"/>
    <property type="molecule type" value="Genomic_DNA"/>
</dbReference>
<dbReference type="PROSITE" id="PS51257">
    <property type="entry name" value="PROKAR_LIPOPROTEIN"/>
    <property type="match status" value="1"/>
</dbReference>
<organism evidence="3 4">
    <name type="scientific">Sphingomonas vulcanisoli</name>
    <dbReference type="NCBI Taxonomy" id="1658060"/>
    <lineage>
        <taxon>Bacteria</taxon>
        <taxon>Pseudomonadati</taxon>
        <taxon>Pseudomonadota</taxon>
        <taxon>Alphaproteobacteria</taxon>
        <taxon>Sphingomonadales</taxon>
        <taxon>Sphingomonadaceae</taxon>
        <taxon>Sphingomonas</taxon>
    </lineage>
</organism>
<keyword evidence="4" id="KW-1185">Reference proteome</keyword>
<evidence type="ECO:0000256" key="1">
    <source>
        <dbReference type="SAM" id="SignalP"/>
    </source>
</evidence>
<evidence type="ECO:0000313" key="4">
    <source>
        <dbReference type="Proteomes" id="UP000727456"/>
    </source>
</evidence>
<keyword evidence="1" id="KW-0732">Signal</keyword>
<feature type="domain" description="DUF4136" evidence="2">
    <location>
        <begin position="40"/>
        <end position="207"/>
    </location>
</feature>
<feature type="signal peptide" evidence="1">
    <location>
        <begin position="1"/>
        <end position="20"/>
    </location>
</feature>
<evidence type="ECO:0000313" key="3">
    <source>
        <dbReference type="EMBL" id="NIJ08212.1"/>
    </source>
</evidence>
<protein>
    <recommendedName>
        <fullName evidence="2">DUF4136 domain-containing protein</fullName>
    </recommendedName>
</protein>
<gene>
    <name evidence="3" type="ORF">FHS31_001829</name>
</gene>
<comment type="caution">
    <text evidence="3">The sequence shown here is derived from an EMBL/GenBank/DDBJ whole genome shotgun (WGS) entry which is preliminary data.</text>
</comment>
<dbReference type="Pfam" id="PF13590">
    <property type="entry name" value="DUF4136"/>
    <property type="match status" value="1"/>
</dbReference>
<dbReference type="RefSeq" id="WP_167073067.1">
    <property type="nucleotide sequence ID" value="NZ_JAAOZC010000004.1"/>
</dbReference>
<evidence type="ECO:0000259" key="2">
    <source>
        <dbReference type="Pfam" id="PF13590"/>
    </source>
</evidence>
<accession>A0ABX0TRQ6</accession>
<reference evidence="3 4" key="1">
    <citation type="submission" date="2020-03" db="EMBL/GenBank/DDBJ databases">
        <title>Genomic Encyclopedia of Type Strains, Phase III (KMG-III): the genomes of soil and plant-associated and newly described type strains.</title>
        <authorList>
            <person name="Whitman W."/>
        </authorList>
    </citation>
    <scope>NUCLEOTIDE SEQUENCE [LARGE SCALE GENOMIC DNA]</scope>
    <source>
        <strain evidence="3 4">CECT 8804</strain>
    </source>
</reference>